<name>A0A7X3HDF6_9GAMM</name>
<dbReference type="PANTHER" id="PTHR32305">
    <property type="match status" value="1"/>
</dbReference>
<dbReference type="AlphaFoldDB" id="A0A7X3HDF6"/>
<dbReference type="InterPro" id="IPR006530">
    <property type="entry name" value="YD"/>
</dbReference>
<dbReference type="SUPFAM" id="SSF57184">
    <property type="entry name" value="Growth factor receptor domain"/>
    <property type="match status" value="1"/>
</dbReference>
<dbReference type="EMBL" id="WTFN01000132">
    <property type="protein sequence ID" value="MWK59942.1"/>
    <property type="molecule type" value="Genomic_DNA"/>
</dbReference>
<dbReference type="NCBIfam" id="TIGR01643">
    <property type="entry name" value="YD_repeat_2x"/>
    <property type="match status" value="2"/>
</dbReference>
<dbReference type="InterPro" id="IPR009030">
    <property type="entry name" value="Growth_fac_rcpt_cys_sf"/>
</dbReference>
<dbReference type="InterPro" id="IPR006212">
    <property type="entry name" value="Furin_repeat"/>
</dbReference>
<dbReference type="Pfam" id="PF05593">
    <property type="entry name" value="RHS_repeat"/>
    <property type="match status" value="1"/>
</dbReference>
<evidence type="ECO:0000313" key="2">
    <source>
        <dbReference type="EMBL" id="MWK59942.1"/>
    </source>
</evidence>
<dbReference type="InterPro" id="IPR031325">
    <property type="entry name" value="RHS_repeat"/>
</dbReference>
<comment type="caution">
    <text evidence="2">The sequence shown here is derived from an EMBL/GenBank/DDBJ whole genome shotgun (WGS) entry which is preliminary data.</text>
</comment>
<dbReference type="Gene3D" id="2.180.10.10">
    <property type="entry name" value="RHS repeat-associated core"/>
    <property type="match status" value="1"/>
</dbReference>
<accession>A0A7X3HDF6</accession>
<evidence type="ECO:0000259" key="1">
    <source>
        <dbReference type="Pfam" id="PF20148"/>
    </source>
</evidence>
<sequence>MTASGLSCQVLWIRSPSGLEGNIPRKVSEVANLDCRTCSSPYVEKNGECVAYCQPGNIFDTTTGQCQPVETVTPDLKQCRSNPIAINSGEKIQQEAPDISIDSAFPLMFQRTYRSQSAPEARGAVTAAVIADLTSAEKAQWTRYTQPADYFGPTAAWTPLEPATDFVNNVPVAGQKQWSNNFSYFLAVNNDGSANVLFPDGSRMGFTREGQSTYPSPSTLTKLRDGMGAVTSYHYLDASNTRYVFAPAGQLIQVISPSGLSQWLDYDVAGNLASVRDDFGHQLTLAYTGNLLQTLTGNGEKIKYAYDAHGNLTGVTRTLASGSTTARQYHYEDTRYPYALTGITDERGVRYATWRYDAQGRAIESSHAGTDKTTFAFSADTTTVTNPLGKQDVYIYAMVGGARRLVSVAGQASTSCLAANQSYTYYDNGLTKTKTDWQGNVTAYAYNDRGLVTQLTEAVGKPEQRIVLTEWHPTLPLPTKVIEGNQTVIYEYDAQGHLLRRVTN</sequence>
<organism evidence="2 3">
    <name type="scientific">Metapseudomonas otitidis</name>
    <dbReference type="NCBI Taxonomy" id="319939"/>
    <lineage>
        <taxon>Bacteria</taxon>
        <taxon>Pseudomonadati</taxon>
        <taxon>Pseudomonadota</taxon>
        <taxon>Gammaproteobacteria</taxon>
        <taxon>Pseudomonadales</taxon>
        <taxon>Pseudomonadaceae</taxon>
        <taxon>Metapseudomonas</taxon>
    </lineage>
</organism>
<dbReference type="InterPro" id="IPR045351">
    <property type="entry name" value="DUF6531"/>
</dbReference>
<dbReference type="Proteomes" id="UP000461288">
    <property type="component" value="Unassembled WGS sequence"/>
</dbReference>
<gene>
    <name evidence="2" type="ORF">GO594_28500</name>
</gene>
<dbReference type="CDD" id="cd00064">
    <property type="entry name" value="FU"/>
    <property type="match status" value="1"/>
</dbReference>
<protein>
    <recommendedName>
        <fullName evidence="1">DUF6531 domain-containing protein</fullName>
    </recommendedName>
</protein>
<dbReference type="PANTHER" id="PTHR32305:SF15">
    <property type="entry name" value="PROTEIN RHSA-RELATED"/>
    <property type="match status" value="1"/>
</dbReference>
<dbReference type="Pfam" id="PF20148">
    <property type="entry name" value="DUF6531"/>
    <property type="match status" value="1"/>
</dbReference>
<evidence type="ECO:0000313" key="3">
    <source>
        <dbReference type="Proteomes" id="UP000461288"/>
    </source>
</evidence>
<proteinExistence type="predicted"/>
<dbReference type="InterPro" id="IPR050708">
    <property type="entry name" value="T6SS_VgrG/RHS"/>
</dbReference>
<reference evidence="2 3" key="1">
    <citation type="submission" date="2019-12" db="EMBL/GenBank/DDBJ databases">
        <title>Draft genome sequence of Pseudomonas otitidis recovered from a chicken carcass.</title>
        <authorList>
            <person name="Vieira T.R."/>
            <person name="Oliviera E.F.C."/>
            <person name="Silva N.M.V."/>
            <person name="Sambrano G.E."/>
            <person name="Cibulski S.P."/>
            <person name="Cardoso M.R.I."/>
        </authorList>
    </citation>
    <scope>NUCLEOTIDE SEQUENCE [LARGE SCALE GENOMIC DNA]</scope>
    <source>
        <strain evidence="2 3">25_K</strain>
    </source>
</reference>
<feature type="domain" description="DUF6531" evidence="1">
    <location>
        <begin position="82"/>
        <end position="118"/>
    </location>
</feature>